<proteinExistence type="predicted"/>
<reference evidence="1 2" key="1">
    <citation type="submission" date="2017-12" db="EMBL/GenBank/DDBJ databases">
        <title>The draft genome sequence of Brumimicrobium saltpan LHR20.</title>
        <authorList>
            <person name="Do Z.-J."/>
            <person name="Luo H.-R."/>
        </authorList>
    </citation>
    <scope>NUCLEOTIDE SEQUENCE [LARGE SCALE GENOMIC DNA]</scope>
    <source>
        <strain evidence="1 2">LHR20</strain>
    </source>
</reference>
<gene>
    <name evidence="1" type="ORF">CW751_12840</name>
</gene>
<protein>
    <submittedName>
        <fullName evidence="1">Uncharacterized protein</fullName>
    </submittedName>
</protein>
<dbReference type="RefSeq" id="WP_101335434.1">
    <property type="nucleotide sequence ID" value="NZ_PJNI01000017.1"/>
</dbReference>
<evidence type="ECO:0000313" key="1">
    <source>
        <dbReference type="EMBL" id="PKR79838.1"/>
    </source>
</evidence>
<name>A0A2I0QZT6_9FLAO</name>
<sequence>MDKSTKNKLQEAKSSQIADFQNRFKQKWFKNIPCFHWKELTLSDGLKSVMLNGHPSVWLLTYDAKIAFEDITWDESKVKNFLFFDWLYRELPAIEEAKKEAWYQYNISQGLGMLNFLNNDVVLCYHEGEESFAKEWKTHFESFLK</sequence>
<dbReference type="OrthoDB" id="1467599at2"/>
<dbReference type="Proteomes" id="UP000236654">
    <property type="component" value="Unassembled WGS sequence"/>
</dbReference>
<evidence type="ECO:0000313" key="2">
    <source>
        <dbReference type="Proteomes" id="UP000236654"/>
    </source>
</evidence>
<dbReference type="AlphaFoldDB" id="A0A2I0QZT6"/>
<dbReference type="EMBL" id="PJNI01000017">
    <property type="protein sequence ID" value="PKR79838.1"/>
    <property type="molecule type" value="Genomic_DNA"/>
</dbReference>
<accession>A0A2I0QZT6</accession>
<organism evidence="1 2">
    <name type="scientific">Brumimicrobium salinarum</name>
    <dbReference type="NCBI Taxonomy" id="2058658"/>
    <lineage>
        <taxon>Bacteria</taxon>
        <taxon>Pseudomonadati</taxon>
        <taxon>Bacteroidota</taxon>
        <taxon>Flavobacteriia</taxon>
        <taxon>Flavobacteriales</taxon>
        <taxon>Crocinitomicaceae</taxon>
        <taxon>Brumimicrobium</taxon>
    </lineage>
</organism>
<comment type="caution">
    <text evidence="1">The sequence shown here is derived from an EMBL/GenBank/DDBJ whole genome shotgun (WGS) entry which is preliminary data.</text>
</comment>
<keyword evidence="2" id="KW-1185">Reference proteome</keyword>